<protein>
    <recommendedName>
        <fullName evidence="3">Glutamate-rich WD repeat-containing protein 1</fullName>
    </recommendedName>
</protein>
<dbReference type="SMART" id="SM00320">
    <property type="entry name" value="WD40"/>
    <property type="match status" value="5"/>
</dbReference>
<feature type="repeat" description="WD" evidence="4">
    <location>
        <begin position="309"/>
        <end position="351"/>
    </location>
</feature>
<comment type="caution">
    <text evidence="7">The sequence shown here is derived from an EMBL/GenBank/DDBJ whole genome shotgun (WGS) entry which is preliminary data.</text>
</comment>
<name>A0AAD5SGA8_9FUNG</name>
<evidence type="ECO:0000256" key="5">
    <source>
        <dbReference type="SAM" id="MobiDB-lite"/>
    </source>
</evidence>
<feature type="repeat" description="WD" evidence="4">
    <location>
        <begin position="404"/>
        <end position="438"/>
    </location>
</feature>
<evidence type="ECO:0000256" key="4">
    <source>
        <dbReference type="PROSITE-ProRule" id="PRU00221"/>
    </source>
</evidence>
<dbReference type="InterPro" id="IPR022052">
    <property type="entry name" value="Histone-bd_RBBP4-like_N"/>
</dbReference>
<evidence type="ECO:0000256" key="1">
    <source>
        <dbReference type="ARBA" id="ARBA00022574"/>
    </source>
</evidence>
<gene>
    <name evidence="7" type="primary">RRB1</name>
    <name evidence="7" type="ORF">HK097_003983</name>
</gene>
<dbReference type="InterPro" id="IPR015943">
    <property type="entry name" value="WD40/YVTN_repeat-like_dom_sf"/>
</dbReference>
<dbReference type="PROSITE" id="PS50294">
    <property type="entry name" value="WD_REPEATS_REGION"/>
    <property type="match status" value="3"/>
</dbReference>
<feature type="region of interest" description="Disordered" evidence="5">
    <location>
        <begin position="176"/>
        <end position="196"/>
    </location>
</feature>
<dbReference type="PROSITE" id="PS50082">
    <property type="entry name" value="WD_REPEATS_2"/>
    <property type="match status" value="3"/>
</dbReference>
<dbReference type="InterPro" id="IPR036322">
    <property type="entry name" value="WD40_repeat_dom_sf"/>
</dbReference>
<dbReference type="Pfam" id="PF12265">
    <property type="entry name" value="CAF1C_H4-bd"/>
    <property type="match status" value="1"/>
</dbReference>
<evidence type="ECO:0000256" key="3">
    <source>
        <dbReference type="ARBA" id="ARBA00040876"/>
    </source>
</evidence>
<dbReference type="Gene3D" id="2.130.10.10">
    <property type="entry name" value="YVTN repeat-like/Quinoprotein amine dehydrogenase"/>
    <property type="match status" value="1"/>
</dbReference>
<evidence type="ECO:0000256" key="2">
    <source>
        <dbReference type="ARBA" id="ARBA00022737"/>
    </source>
</evidence>
<feature type="region of interest" description="Disordered" evidence="5">
    <location>
        <begin position="53"/>
        <end position="84"/>
    </location>
</feature>
<organism evidence="7 8">
    <name type="scientific">Rhizophlyctis rosea</name>
    <dbReference type="NCBI Taxonomy" id="64517"/>
    <lineage>
        <taxon>Eukaryota</taxon>
        <taxon>Fungi</taxon>
        <taxon>Fungi incertae sedis</taxon>
        <taxon>Chytridiomycota</taxon>
        <taxon>Chytridiomycota incertae sedis</taxon>
        <taxon>Chytridiomycetes</taxon>
        <taxon>Rhizophlyctidales</taxon>
        <taxon>Rhizophlyctidaceae</taxon>
        <taxon>Rhizophlyctis</taxon>
    </lineage>
</organism>
<evidence type="ECO:0000313" key="8">
    <source>
        <dbReference type="Proteomes" id="UP001212841"/>
    </source>
</evidence>
<dbReference type="PRINTS" id="PR00320">
    <property type="entry name" value="GPROTEINBRPT"/>
</dbReference>
<dbReference type="EMBL" id="JADGJD010000199">
    <property type="protein sequence ID" value="KAJ3053554.1"/>
    <property type="molecule type" value="Genomic_DNA"/>
</dbReference>
<accession>A0AAD5SGA8</accession>
<feature type="repeat" description="WD" evidence="4">
    <location>
        <begin position="352"/>
        <end position="388"/>
    </location>
</feature>
<dbReference type="PANTHER" id="PTHR45903">
    <property type="entry name" value="GLUTAMATE-RICH WD REPEAT-CONTAINING PROTEIN 1"/>
    <property type="match status" value="1"/>
</dbReference>
<dbReference type="Pfam" id="PF00400">
    <property type="entry name" value="WD40"/>
    <property type="match status" value="3"/>
</dbReference>
<keyword evidence="2" id="KW-0677">Repeat</keyword>
<dbReference type="InterPro" id="IPR020472">
    <property type="entry name" value="WD40_PAC1"/>
</dbReference>
<evidence type="ECO:0000259" key="6">
    <source>
        <dbReference type="Pfam" id="PF12265"/>
    </source>
</evidence>
<dbReference type="AlphaFoldDB" id="A0AAD5SGA8"/>
<keyword evidence="8" id="KW-1185">Reference proteome</keyword>
<dbReference type="InterPro" id="IPR051972">
    <property type="entry name" value="Glutamate-rich_WD_repeat"/>
</dbReference>
<sequence length="503" mass="55478">MAKKKRVLPEADDVVEGEAAIGVAGRKGVKTAESVNPSTHLVKEDVDEMGEFEDAWEDEESDEGEVVVAPDSDDEDGMEVDGDDAQMDEEEEDDAKVYLPGHQMQEDEVLVADSSAYEMLHSMGAEWPCLSFDILRDNLGTSRSTFPMTTYFVAGSQADTPKDNKIYVMKASQLHRTKHDDDDGMGDESDDDDLDEDPILETRTISHFGGVNRIRVMPHPESHIVASWADTGKVHIYDLTQHVRSLDTPGLIPPRDPAPVYTVSEHGKTEGYALDWSPIQIGCLLSGDQKGRIFQTIRTPTAWETGAAFVGHTDSVEDIQWSPKQENVFASASVDKTIKIWDARQGKPGMSVVAHDSDVNVISWSRSVEYLLASGSDSGDFKIWDLRSWPTSTPQNPPEPAASFKWHKSAITSIEWKEHEQSVLAVAGADDQITIWDLALERDAEEEAALGTGPRGEVEVPAQLLFIHQGQTNIKELHWHSQVPGLLLSTAGDGFNIFKTINS</sequence>
<dbReference type="PANTHER" id="PTHR45903:SF1">
    <property type="entry name" value="GLUTAMATE-RICH WD REPEAT-CONTAINING PROTEIN 1"/>
    <property type="match status" value="1"/>
</dbReference>
<proteinExistence type="predicted"/>
<feature type="compositionally biased region" description="Acidic residues" evidence="5">
    <location>
        <begin position="182"/>
        <end position="196"/>
    </location>
</feature>
<dbReference type="GO" id="GO:0042254">
    <property type="term" value="P:ribosome biogenesis"/>
    <property type="evidence" value="ECO:0007669"/>
    <property type="project" value="TreeGrafter"/>
</dbReference>
<dbReference type="Proteomes" id="UP001212841">
    <property type="component" value="Unassembled WGS sequence"/>
</dbReference>
<evidence type="ECO:0000313" key="7">
    <source>
        <dbReference type="EMBL" id="KAJ3053554.1"/>
    </source>
</evidence>
<keyword evidence="1 4" id="KW-0853">WD repeat</keyword>
<dbReference type="GO" id="GO:0005730">
    <property type="term" value="C:nucleolus"/>
    <property type="evidence" value="ECO:0007669"/>
    <property type="project" value="TreeGrafter"/>
</dbReference>
<dbReference type="InterPro" id="IPR001680">
    <property type="entry name" value="WD40_rpt"/>
</dbReference>
<feature type="domain" description="Histone-binding protein RBBP4-like N-terminal" evidence="6">
    <location>
        <begin position="107"/>
        <end position="175"/>
    </location>
</feature>
<reference evidence="7" key="1">
    <citation type="submission" date="2020-05" db="EMBL/GenBank/DDBJ databases">
        <title>Phylogenomic resolution of chytrid fungi.</title>
        <authorList>
            <person name="Stajich J.E."/>
            <person name="Amses K."/>
            <person name="Simmons R."/>
            <person name="Seto K."/>
            <person name="Myers J."/>
            <person name="Bonds A."/>
            <person name="Quandt C.A."/>
            <person name="Barry K."/>
            <person name="Liu P."/>
            <person name="Grigoriev I."/>
            <person name="Longcore J.E."/>
            <person name="James T.Y."/>
        </authorList>
    </citation>
    <scope>NUCLEOTIDE SEQUENCE</scope>
    <source>
        <strain evidence="7">JEL0318</strain>
    </source>
</reference>
<dbReference type="SUPFAM" id="SSF50978">
    <property type="entry name" value="WD40 repeat-like"/>
    <property type="match status" value="1"/>
</dbReference>